<accession>A0AAF0GXL1</accession>
<dbReference type="Pfam" id="PF05930">
    <property type="entry name" value="Phage_AlpA"/>
    <property type="match status" value="1"/>
</dbReference>
<gene>
    <name evidence="1" type="ORF">CFBP5506_08350</name>
</gene>
<name>A0AAF0GXL1_AGRTU</name>
<organism evidence="1 2">
    <name type="scientific">Agrobacterium tumefaciens</name>
    <dbReference type="NCBI Taxonomy" id="358"/>
    <lineage>
        <taxon>Bacteria</taxon>
        <taxon>Pseudomonadati</taxon>
        <taxon>Pseudomonadota</taxon>
        <taxon>Alphaproteobacteria</taxon>
        <taxon>Hyphomicrobiales</taxon>
        <taxon>Rhizobiaceae</taxon>
        <taxon>Rhizobium/Agrobacterium group</taxon>
        <taxon>Agrobacterium</taxon>
        <taxon>Agrobacterium tumefaciens complex</taxon>
    </lineage>
</organism>
<dbReference type="AlphaFoldDB" id="A0AAF0GXL1"/>
<dbReference type="EMBL" id="CP122962">
    <property type="protein sequence ID" value="WGM58353.1"/>
    <property type="molecule type" value="Genomic_DNA"/>
</dbReference>
<dbReference type="Proteomes" id="UP000305410">
    <property type="component" value="Chromosome Circular"/>
</dbReference>
<sequence>MHGLTGYYTLQEVCELTTLSEWTIKGMEKNGRFPKRVKMASRRIAYEKTEIHRWLALRDRWRPKNGKGDGEE</sequence>
<reference evidence="1" key="1">
    <citation type="submission" date="2019-04" db="EMBL/GenBank/DDBJ databases">
        <authorList>
            <person name="Chiang H.-Y."/>
            <person name="Huang Y.-Y."/>
            <person name="Chou L."/>
            <person name="Lai E.-M."/>
            <person name="Kuo C.-H."/>
        </authorList>
    </citation>
    <scope>NUCLEOTIDE SEQUENCE</scope>
    <source>
        <strain evidence="1">CFBP5506</strain>
    </source>
</reference>
<evidence type="ECO:0000313" key="1">
    <source>
        <dbReference type="EMBL" id="WGM58353.1"/>
    </source>
</evidence>
<dbReference type="InterPro" id="IPR009061">
    <property type="entry name" value="DNA-bd_dom_put_sf"/>
</dbReference>
<proteinExistence type="predicted"/>
<dbReference type="SUPFAM" id="SSF46955">
    <property type="entry name" value="Putative DNA-binding domain"/>
    <property type="match status" value="1"/>
</dbReference>
<evidence type="ECO:0000313" key="2">
    <source>
        <dbReference type="Proteomes" id="UP000305410"/>
    </source>
</evidence>
<dbReference type="RefSeq" id="WP_080790266.1">
    <property type="nucleotide sequence ID" value="NZ_CP122962.1"/>
</dbReference>
<dbReference type="InterPro" id="IPR010260">
    <property type="entry name" value="AlpA"/>
</dbReference>
<protein>
    <submittedName>
        <fullName evidence="1">AlpA family phage regulatory protein</fullName>
    </submittedName>
</protein>
<reference evidence="1" key="2">
    <citation type="submission" date="2023-04" db="EMBL/GenBank/DDBJ databases">
        <title>Complete genome sequence of Agrobacterium salinitolerans CFBP5506.</title>
        <authorList>
            <person name="Yen H.-C."/>
            <person name="Yan X.-H."/>
            <person name="Lai E.-M."/>
            <person name="Kuo C.-H."/>
        </authorList>
    </citation>
    <scope>NUCLEOTIDE SEQUENCE</scope>
    <source>
        <strain evidence="1">CFBP5506</strain>
    </source>
</reference>